<dbReference type="PANTHER" id="PTHR15954:SF4">
    <property type="entry name" value="VACUOLAR PROTEIN SORTING-ASSOCIATED PROTEIN 51 HOMOLOG"/>
    <property type="match status" value="1"/>
</dbReference>
<protein>
    <recommendedName>
        <fullName evidence="2">Vacuolar protein sorting-associated protein 51 homolog</fullName>
    </recommendedName>
</protein>
<evidence type="ECO:0000313" key="4">
    <source>
        <dbReference type="EMBL" id="WWC92448.1"/>
    </source>
</evidence>
<name>A0AAX4K5T6_9TREE</name>
<dbReference type="GO" id="GO:0042147">
    <property type="term" value="P:retrograde transport, endosome to Golgi"/>
    <property type="evidence" value="ECO:0007669"/>
    <property type="project" value="UniProtKB-UniRule"/>
</dbReference>
<dbReference type="GO" id="GO:0000938">
    <property type="term" value="C:GARP complex"/>
    <property type="evidence" value="ECO:0007669"/>
    <property type="project" value="UniProtKB-UniRule"/>
</dbReference>
<dbReference type="GO" id="GO:1990745">
    <property type="term" value="C:EARP complex"/>
    <property type="evidence" value="ECO:0007669"/>
    <property type="project" value="TreeGrafter"/>
</dbReference>
<dbReference type="GO" id="GO:0005829">
    <property type="term" value="C:cytosol"/>
    <property type="evidence" value="ECO:0007669"/>
    <property type="project" value="GOC"/>
</dbReference>
<proteinExistence type="inferred from homology"/>
<evidence type="ECO:0000256" key="3">
    <source>
        <dbReference type="SAM" id="MobiDB-lite"/>
    </source>
</evidence>
<feature type="compositionally biased region" description="Polar residues" evidence="3">
    <location>
        <begin position="45"/>
        <end position="55"/>
    </location>
</feature>
<keyword evidence="5" id="KW-1185">Reference proteome</keyword>
<dbReference type="GO" id="GO:0006869">
    <property type="term" value="P:lipid transport"/>
    <property type="evidence" value="ECO:0007669"/>
    <property type="project" value="UniProtKB-UniRule"/>
</dbReference>
<dbReference type="GO" id="GO:0032456">
    <property type="term" value="P:endocytic recycling"/>
    <property type="evidence" value="ECO:0007669"/>
    <property type="project" value="TreeGrafter"/>
</dbReference>
<sequence>MSASPIPRRHSEMPVRGTPPRKISTFTDNGRGETRSPDQGEMRRGSSNNTANISFEQRKARREQFRNFYGLKEGQHSSSNSSSNENTKADQLDIDSLSFNASAYYEDLISKQSLKGLMEKAYSLNSDIGNLEGSRHSLVYNHHHQLFEAGDTISKLNSRTPQLISIVNQLQESFSNIEQLIDSISVITDKQSNGKAQNEDLSIDNKRLEILRNGKERIELMITAKESPKEIRSYYESLKEKIQTDETDDQGNKEEIDNQLKELEKIVEELPQEKEGA</sequence>
<evidence type="ECO:0000313" key="5">
    <source>
        <dbReference type="Proteomes" id="UP001355207"/>
    </source>
</evidence>
<feature type="region of interest" description="Disordered" evidence="3">
    <location>
        <begin position="1"/>
        <end position="57"/>
    </location>
</feature>
<keyword evidence="2" id="KW-0445">Lipid transport</keyword>
<comment type="similarity">
    <text evidence="1 2">Belongs to the VPS51 family.</text>
</comment>
<dbReference type="AlphaFoldDB" id="A0AAX4K5T6"/>
<dbReference type="GO" id="GO:0048193">
    <property type="term" value="P:Golgi vesicle transport"/>
    <property type="evidence" value="ECO:0007669"/>
    <property type="project" value="TreeGrafter"/>
</dbReference>
<keyword evidence="2" id="KW-0653">Protein transport</keyword>
<gene>
    <name evidence="4" type="ORF">L201_007406</name>
</gene>
<dbReference type="GO" id="GO:0015031">
    <property type="term" value="P:protein transport"/>
    <property type="evidence" value="ECO:0007669"/>
    <property type="project" value="UniProtKB-UniRule"/>
</dbReference>
<feature type="region of interest" description="Disordered" evidence="3">
    <location>
        <begin position="241"/>
        <end position="261"/>
    </location>
</feature>
<comment type="subunit">
    <text evidence="2">Component of the Golgi-associated retrograde protein (GARP) complex.</text>
</comment>
<reference evidence="4 5" key="1">
    <citation type="submission" date="2024-01" db="EMBL/GenBank/DDBJ databases">
        <title>Comparative genomics of Cryptococcus and Kwoniella reveals pathogenesis evolution and contrasting modes of karyotype evolution via chromosome fusion or intercentromeric recombination.</title>
        <authorList>
            <person name="Coelho M.A."/>
            <person name="David-Palma M."/>
            <person name="Shea T."/>
            <person name="Bowers K."/>
            <person name="McGinley-Smith S."/>
            <person name="Mohammad A.W."/>
            <person name="Gnirke A."/>
            <person name="Yurkov A.M."/>
            <person name="Nowrousian M."/>
            <person name="Sun S."/>
            <person name="Cuomo C.A."/>
            <person name="Heitman J."/>
        </authorList>
    </citation>
    <scope>NUCLEOTIDE SEQUENCE [LARGE SCALE GENOMIC DNA]</scope>
    <source>
        <strain evidence="4 5">CBS 6074</strain>
    </source>
</reference>
<comment type="function">
    <text evidence="2">Acts as component of the GARP complex that is involved in retrograde transport from early and late endosomes to the trans-Golgi network (TGN).</text>
</comment>
<dbReference type="EMBL" id="CP144107">
    <property type="protein sequence ID" value="WWC92448.1"/>
    <property type="molecule type" value="Genomic_DNA"/>
</dbReference>
<keyword evidence="2" id="KW-0333">Golgi apparatus</keyword>
<dbReference type="GeneID" id="91098075"/>
<dbReference type="Proteomes" id="UP001355207">
    <property type="component" value="Chromosome 10"/>
</dbReference>
<dbReference type="Pfam" id="PF08700">
    <property type="entry name" value="VPS51_Exo84_N"/>
    <property type="match status" value="1"/>
</dbReference>
<evidence type="ECO:0000256" key="1">
    <source>
        <dbReference type="ARBA" id="ARBA00006080"/>
    </source>
</evidence>
<evidence type="ECO:0000256" key="2">
    <source>
        <dbReference type="RuleBase" id="RU368010"/>
    </source>
</evidence>
<accession>A0AAX4K5T6</accession>
<dbReference type="GO" id="GO:0007030">
    <property type="term" value="P:Golgi organization"/>
    <property type="evidence" value="ECO:0007669"/>
    <property type="project" value="UniProtKB-UniRule"/>
</dbReference>
<keyword evidence="2" id="KW-0813">Transport</keyword>
<comment type="subcellular location">
    <subcellularLocation>
        <location evidence="2">Golgi apparatus</location>
        <location evidence="2">trans-Golgi network</location>
    </subcellularLocation>
</comment>
<dbReference type="GO" id="GO:0016020">
    <property type="term" value="C:membrane"/>
    <property type="evidence" value="ECO:0007669"/>
    <property type="project" value="TreeGrafter"/>
</dbReference>
<dbReference type="InterPro" id="IPR014812">
    <property type="entry name" value="Vps51"/>
</dbReference>
<feature type="compositionally biased region" description="Basic and acidic residues" evidence="3">
    <location>
        <begin position="30"/>
        <end position="44"/>
    </location>
</feature>
<dbReference type="PANTHER" id="PTHR15954">
    <property type="entry name" value="VACUOLAR PROTEIN SORTING-ASSOCIATED PROTEIN 51 HOMOLOG"/>
    <property type="match status" value="1"/>
</dbReference>
<organism evidence="4 5">
    <name type="scientific">Kwoniella dendrophila CBS 6074</name>
    <dbReference type="NCBI Taxonomy" id="1295534"/>
    <lineage>
        <taxon>Eukaryota</taxon>
        <taxon>Fungi</taxon>
        <taxon>Dikarya</taxon>
        <taxon>Basidiomycota</taxon>
        <taxon>Agaricomycotina</taxon>
        <taxon>Tremellomycetes</taxon>
        <taxon>Tremellales</taxon>
        <taxon>Cryptococcaceae</taxon>
        <taxon>Kwoniella</taxon>
    </lineage>
</organism>
<dbReference type="RefSeq" id="XP_066079210.1">
    <property type="nucleotide sequence ID" value="XM_066223113.1"/>
</dbReference>